<dbReference type="AlphaFoldDB" id="A0A0E9UCN5"/>
<protein>
    <submittedName>
        <fullName evidence="1">Uncharacterized protein</fullName>
    </submittedName>
</protein>
<dbReference type="EMBL" id="GBXM01045602">
    <property type="protein sequence ID" value="JAH62975.1"/>
    <property type="molecule type" value="Transcribed_RNA"/>
</dbReference>
<reference evidence="1" key="2">
    <citation type="journal article" date="2015" name="Fish Shellfish Immunol.">
        <title>Early steps in the European eel (Anguilla anguilla)-Vibrio vulnificus interaction in the gills: Role of the RtxA13 toxin.</title>
        <authorList>
            <person name="Callol A."/>
            <person name="Pajuelo D."/>
            <person name="Ebbesson L."/>
            <person name="Teles M."/>
            <person name="MacKenzie S."/>
            <person name="Amaro C."/>
        </authorList>
    </citation>
    <scope>NUCLEOTIDE SEQUENCE</scope>
</reference>
<accession>A0A0E9UCN5</accession>
<sequence length="42" mass="4781">MHMRMSCHCIARHALFNGTPRASMSLPSSDITCTPKCVRLRY</sequence>
<reference evidence="1" key="1">
    <citation type="submission" date="2014-11" db="EMBL/GenBank/DDBJ databases">
        <authorList>
            <person name="Amaro Gonzalez C."/>
        </authorList>
    </citation>
    <scope>NUCLEOTIDE SEQUENCE</scope>
</reference>
<organism evidence="1">
    <name type="scientific">Anguilla anguilla</name>
    <name type="common">European freshwater eel</name>
    <name type="synonym">Muraena anguilla</name>
    <dbReference type="NCBI Taxonomy" id="7936"/>
    <lineage>
        <taxon>Eukaryota</taxon>
        <taxon>Metazoa</taxon>
        <taxon>Chordata</taxon>
        <taxon>Craniata</taxon>
        <taxon>Vertebrata</taxon>
        <taxon>Euteleostomi</taxon>
        <taxon>Actinopterygii</taxon>
        <taxon>Neopterygii</taxon>
        <taxon>Teleostei</taxon>
        <taxon>Anguilliformes</taxon>
        <taxon>Anguillidae</taxon>
        <taxon>Anguilla</taxon>
    </lineage>
</organism>
<name>A0A0E9UCN5_ANGAN</name>
<proteinExistence type="predicted"/>
<evidence type="ECO:0000313" key="1">
    <source>
        <dbReference type="EMBL" id="JAH62975.1"/>
    </source>
</evidence>